<evidence type="ECO:0000313" key="2">
    <source>
        <dbReference type="Proteomes" id="UP001597561"/>
    </source>
</evidence>
<evidence type="ECO:0000313" key="1">
    <source>
        <dbReference type="EMBL" id="MFD2913541.1"/>
    </source>
</evidence>
<proteinExistence type="predicted"/>
<reference evidence="2" key="1">
    <citation type="journal article" date="2019" name="Int. J. Syst. Evol. Microbiol.">
        <title>The Global Catalogue of Microorganisms (GCM) 10K type strain sequencing project: providing services to taxonomists for standard genome sequencing and annotation.</title>
        <authorList>
            <consortium name="The Broad Institute Genomics Platform"/>
            <consortium name="The Broad Institute Genome Sequencing Center for Infectious Disease"/>
            <person name="Wu L."/>
            <person name="Ma J."/>
        </authorList>
    </citation>
    <scope>NUCLEOTIDE SEQUENCE [LARGE SCALE GENOMIC DNA]</scope>
    <source>
        <strain evidence="2">KCTC 13528</strain>
    </source>
</reference>
<dbReference type="EMBL" id="JBHUPG010000031">
    <property type="protein sequence ID" value="MFD2913541.1"/>
    <property type="molecule type" value="Genomic_DNA"/>
</dbReference>
<protein>
    <submittedName>
        <fullName evidence="1">Uncharacterized protein</fullName>
    </submittedName>
</protein>
<gene>
    <name evidence="1" type="ORF">ACFS5P_16760</name>
</gene>
<comment type="caution">
    <text evidence="1">The sequence shown here is derived from an EMBL/GenBank/DDBJ whole genome shotgun (WGS) entry which is preliminary data.</text>
</comment>
<dbReference type="Proteomes" id="UP001597561">
    <property type="component" value="Unassembled WGS sequence"/>
</dbReference>
<keyword evidence="2" id="KW-1185">Reference proteome</keyword>
<dbReference type="RefSeq" id="WP_204728457.1">
    <property type="nucleotide sequence ID" value="NZ_JAFBDK010000003.1"/>
</dbReference>
<name>A0ABW5ZLT3_9BACL</name>
<organism evidence="1 2">
    <name type="scientific">Jeotgalibacillus terrae</name>
    <dbReference type="NCBI Taxonomy" id="587735"/>
    <lineage>
        <taxon>Bacteria</taxon>
        <taxon>Bacillati</taxon>
        <taxon>Bacillota</taxon>
        <taxon>Bacilli</taxon>
        <taxon>Bacillales</taxon>
        <taxon>Caryophanaceae</taxon>
        <taxon>Jeotgalibacillus</taxon>
    </lineage>
</organism>
<accession>A0ABW5ZLT3</accession>
<sequence>MIDLLKVKELMQYKRVILRQEREDGSLVYDLCNGFNFIVEKEEATFKLNSLGKERVDLEDGFLINNPMIFKVDLEVSNMRYLEVNGLDINVFCCSDRQQACLIGLHREEVNMGQLNTVINLIILELDTFFGEENKKMGFEDDTVQQMIYIGEWG</sequence>